<dbReference type="Gene3D" id="2.40.50.100">
    <property type="match status" value="2"/>
</dbReference>
<comment type="subcellular location">
    <subcellularLocation>
        <location evidence="1">Cell envelope</location>
    </subcellularLocation>
</comment>
<dbReference type="Gene3D" id="2.40.420.20">
    <property type="match status" value="1"/>
</dbReference>
<dbReference type="PANTHER" id="PTHR32347">
    <property type="entry name" value="EFFLUX SYSTEM COMPONENT YKNX-RELATED"/>
    <property type="match status" value="1"/>
</dbReference>
<dbReference type="InterPro" id="IPR006143">
    <property type="entry name" value="RND_pump_MFP"/>
</dbReference>
<feature type="coiled-coil region" evidence="4">
    <location>
        <begin position="140"/>
        <end position="198"/>
    </location>
</feature>
<feature type="domain" description="CusB-like beta-barrel" evidence="7">
    <location>
        <begin position="266"/>
        <end position="340"/>
    </location>
</feature>
<evidence type="ECO:0000256" key="3">
    <source>
        <dbReference type="ARBA" id="ARBA00023054"/>
    </source>
</evidence>
<protein>
    <submittedName>
        <fullName evidence="8">Efflux transporter periplasmic adaptor subunit</fullName>
    </submittedName>
</protein>
<reference evidence="8 9" key="1">
    <citation type="submission" date="2017-09" db="EMBL/GenBank/DDBJ databases">
        <title>The draft genome sequences of Marinobacter sp. PWS21.</title>
        <authorList>
            <person name="Cao J."/>
        </authorList>
    </citation>
    <scope>NUCLEOTIDE SEQUENCE [LARGE SCALE GENOMIC DNA]</scope>
    <source>
        <strain evidence="8 9">PWS21</strain>
    </source>
</reference>
<evidence type="ECO:0000256" key="2">
    <source>
        <dbReference type="ARBA" id="ARBA00009477"/>
    </source>
</evidence>
<dbReference type="GO" id="GO:0016020">
    <property type="term" value="C:membrane"/>
    <property type="evidence" value="ECO:0007669"/>
    <property type="project" value="InterPro"/>
</dbReference>
<dbReference type="SUPFAM" id="SSF111369">
    <property type="entry name" value="HlyD-like secretion proteins"/>
    <property type="match status" value="1"/>
</dbReference>
<gene>
    <name evidence="8" type="ORF">CLH61_04685</name>
</gene>
<evidence type="ECO:0000313" key="8">
    <source>
        <dbReference type="EMBL" id="PHQ16375.1"/>
    </source>
</evidence>
<keyword evidence="5" id="KW-1133">Transmembrane helix</keyword>
<feature type="transmembrane region" description="Helical" evidence="5">
    <location>
        <begin position="49"/>
        <end position="67"/>
    </location>
</feature>
<keyword evidence="5" id="KW-0472">Membrane</keyword>
<keyword evidence="3 4" id="KW-0175">Coiled coil</keyword>
<dbReference type="NCBIfam" id="TIGR01730">
    <property type="entry name" value="RND_mfp"/>
    <property type="match status" value="1"/>
</dbReference>
<dbReference type="Pfam" id="PF25954">
    <property type="entry name" value="Beta-barrel_RND_2"/>
    <property type="match status" value="1"/>
</dbReference>
<evidence type="ECO:0000313" key="9">
    <source>
        <dbReference type="Proteomes" id="UP000231409"/>
    </source>
</evidence>
<dbReference type="Gene3D" id="2.40.30.170">
    <property type="match status" value="1"/>
</dbReference>
<organism evidence="8 9">
    <name type="scientific">Marinobacter profundi</name>
    <dbReference type="NCBI Taxonomy" id="2666256"/>
    <lineage>
        <taxon>Bacteria</taxon>
        <taxon>Pseudomonadati</taxon>
        <taxon>Pseudomonadota</taxon>
        <taxon>Gammaproteobacteria</taxon>
        <taxon>Pseudomonadales</taxon>
        <taxon>Marinobacteraceae</taxon>
        <taxon>Marinobacter</taxon>
    </lineage>
</organism>
<feature type="domain" description="Multidrug resistance protein MdtA-like barrel-sandwich hybrid" evidence="6">
    <location>
        <begin position="100"/>
        <end position="253"/>
    </location>
</feature>
<dbReference type="InterPro" id="IPR058792">
    <property type="entry name" value="Beta-barrel_RND_2"/>
</dbReference>
<dbReference type="InterPro" id="IPR050465">
    <property type="entry name" value="UPF0194_transport"/>
</dbReference>
<name>A0A2G1UPK1_9GAMM</name>
<dbReference type="GO" id="GO:0022857">
    <property type="term" value="F:transmembrane transporter activity"/>
    <property type="evidence" value="ECO:0007669"/>
    <property type="project" value="InterPro"/>
</dbReference>
<dbReference type="Proteomes" id="UP000231409">
    <property type="component" value="Unassembled WGS sequence"/>
</dbReference>
<dbReference type="InterPro" id="IPR058625">
    <property type="entry name" value="MdtA-like_BSH"/>
</dbReference>
<keyword evidence="5" id="KW-0812">Transmembrane</keyword>
<dbReference type="GO" id="GO:0030313">
    <property type="term" value="C:cell envelope"/>
    <property type="evidence" value="ECO:0007669"/>
    <property type="project" value="UniProtKB-SubCell"/>
</dbReference>
<keyword evidence="9" id="KW-1185">Reference proteome</keyword>
<sequence>MCLKFEAYVTPARMEKLMQDENERSRQAMAAEVNRVIRSERKRGMTGRLAWLLVVVIAVAVPGWWLWPDNRAVQWQTHLLDRGDMVLTATATGSLEPKSEVSVGAEISGLITRVMVEENDQVTEGQVLALFATDELEVALEQAEAQRALALASVAEAEATLQEARVDERRVSELRERRTAAQAELDAAVAARKRAEAKLAYARASVRQAGASVSQARTRLEKAVISSPINGVVLQRSIEPGNTVAASFQTPVLFLLAEDLTAMELHVSMDEADVGMVEAGQTATFTVDAWSGREFSAEVLKVHLYPAVENNVVTYTTVLAVDNSEGLLKPGMTATATIETGRREDALRVPNMAFRFTPPASDTGGGGLFGHPGARVGGSRSGPGNTVWVLRDGAPARVVVQTGASDGRYTELPGDELAEGDAVITGIQTAVSQ</sequence>
<evidence type="ECO:0000256" key="5">
    <source>
        <dbReference type="SAM" id="Phobius"/>
    </source>
</evidence>
<comment type="caution">
    <text evidence="8">The sequence shown here is derived from an EMBL/GenBank/DDBJ whole genome shotgun (WGS) entry which is preliminary data.</text>
</comment>
<dbReference type="EMBL" id="NTFH01000004">
    <property type="protein sequence ID" value="PHQ16375.1"/>
    <property type="molecule type" value="Genomic_DNA"/>
</dbReference>
<proteinExistence type="inferred from homology"/>
<evidence type="ECO:0000256" key="4">
    <source>
        <dbReference type="SAM" id="Coils"/>
    </source>
</evidence>
<dbReference type="PANTHER" id="PTHR32347:SF14">
    <property type="entry name" value="EFFLUX SYSTEM COMPONENT YKNX-RELATED"/>
    <property type="match status" value="1"/>
</dbReference>
<dbReference type="AlphaFoldDB" id="A0A2G1UPK1"/>
<accession>A0A2G1UPK1</accession>
<evidence type="ECO:0000259" key="7">
    <source>
        <dbReference type="Pfam" id="PF25954"/>
    </source>
</evidence>
<dbReference type="Pfam" id="PF25917">
    <property type="entry name" value="BSH_RND"/>
    <property type="match status" value="1"/>
</dbReference>
<evidence type="ECO:0000259" key="6">
    <source>
        <dbReference type="Pfam" id="PF25917"/>
    </source>
</evidence>
<comment type="similarity">
    <text evidence="2">Belongs to the membrane fusion protein (MFP) (TC 8.A.1) family.</text>
</comment>
<evidence type="ECO:0000256" key="1">
    <source>
        <dbReference type="ARBA" id="ARBA00004196"/>
    </source>
</evidence>